<comment type="caution">
    <text evidence="1">The sequence shown here is derived from an EMBL/GenBank/DDBJ whole genome shotgun (WGS) entry which is preliminary data.</text>
</comment>
<dbReference type="EMBL" id="JAGEUA010000006">
    <property type="protein sequence ID" value="KAL0974385.1"/>
    <property type="molecule type" value="Genomic_DNA"/>
</dbReference>
<name>A0ABD0WRM5_UMBPY</name>
<sequence length="68" mass="7298">MGAIMRSQAGFEDMAVEDLTTNLLKHAPAHSKLQVQSVPEVAVPEVVISNQSLSQSADFVGCLLLYIV</sequence>
<keyword evidence="2" id="KW-1185">Reference proteome</keyword>
<organism evidence="1 2">
    <name type="scientific">Umbra pygmaea</name>
    <name type="common">Eastern mudminnow</name>
    <dbReference type="NCBI Taxonomy" id="75934"/>
    <lineage>
        <taxon>Eukaryota</taxon>
        <taxon>Metazoa</taxon>
        <taxon>Chordata</taxon>
        <taxon>Craniata</taxon>
        <taxon>Vertebrata</taxon>
        <taxon>Euteleostomi</taxon>
        <taxon>Actinopterygii</taxon>
        <taxon>Neopterygii</taxon>
        <taxon>Teleostei</taxon>
        <taxon>Protacanthopterygii</taxon>
        <taxon>Esociformes</taxon>
        <taxon>Umbridae</taxon>
        <taxon>Umbra</taxon>
    </lineage>
</organism>
<reference evidence="1 2" key="1">
    <citation type="submission" date="2024-06" db="EMBL/GenBank/DDBJ databases">
        <authorList>
            <person name="Pan Q."/>
            <person name="Wen M."/>
            <person name="Jouanno E."/>
            <person name="Zahm M."/>
            <person name="Klopp C."/>
            <person name="Cabau C."/>
            <person name="Louis A."/>
            <person name="Berthelot C."/>
            <person name="Parey E."/>
            <person name="Roest Crollius H."/>
            <person name="Montfort J."/>
            <person name="Robinson-Rechavi M."/>
            <person name="Bouchez O."/>
            <person name="Lampietro C."/>
            <person name="Lopez Roques C."/>
            <person name="Donnadieu C."/>
            <person name="Postlethwait J."/>
            <person name="Bobe J."/>
            <person name="Verreycken H."/>
            <person name="Guiguen Y."/>
        </authorList>
    </citation>
    <scope>NUCLEOTIDE SEQUENCE [LARGE SCALE GENOMIC DNA]</scope>
    <source>
        <strain evidence="1">Up_M1</strain>
        <tissue evidence="1">Testis</tissue>
    </source>
</reference>
<protein>
    <submittedName>
        <fullName evidence="1">Uncharacterized protein</fullName>
    </submittedName>
</protein>
<proteinExistence type="predicted"/>
<dbReference type="Proteomes" id="UP001557470">
    <property type="component" value="Unassembled WGS sequence"/>
</dbReference>
<gene>
    <name evidence="1" type="ORF">UPYG_G00219730</name>
</gene>
<accession>A0ABD0WRM5</accession>
<evidence type="ECO:0000313" key="2">
    <source>
        <dbReference type="Proteomes" id="UP001557470"/>
    </source>
</evidence>
<dbReference type="AlphaFoldDB" id="A0ABD0WRM5"/>
<evidence type="ECO:0000313" key="1">
    <source>
        <dbReference type="EMBL" id="KAL0974385.1"/>
    </source>
</evidence>